<comment type="catalytic activity">
    <reaction evidence="8">
        <text>L-seryl-[protein] + ATP = O-phospho-L-seryl-[protein] + ADP + H(+)</text>
        <dbReference type="Rhea" id="RHEA:17989"/>
        <dbReference type="Rhea" id="RHEA-COMP:9863"/>
        <dbReference type="Rhea" id="RHEA-COMP:11604"/>
        <dbReference type="ChEBI" id="CHEBI:15378"/>
        <dbReference type="ChEBI" id="CHEBI:29999"/>
        <dbReference type="ChEBI" id="CHEBI:30616"/>
        <dbReference type="ChEBI" id="CHEBI:83421"/>
        <dbReference type="ChEBI" id="CHEBI:456216"/>
        <dbReference type="EC" id="2.7.11.1"/>
    </reaction>
</comment>
<sequence>MARTKKGRVSRFRGITKRNPGIEHHGKSIIEIDCCDATQIQKLKQCLNRDENDNLSNQFIMSNDETPVKIDEANKKPFKRAPHNKKKEVKKIDFDVVNSDEGHQPKANKRKRGKKEEPKVHPELEVYLEAEKNRLETILVDAADYELKYEDVPREKRQYLEPANQTSTCTTIAEMSSRDLFWEDSPLVGHQSQVKKSRRKPPPTVIQQQKEQSPPSPLQQSPTVPTAASSVASPQQRQSVLTVASSVASPPPPPPLFQSKPSLPDNSLPSTSTESKTSSVDPTMPSKPSIAHQSQVMNSRGKPPQTPPTVIHQQKEQTPPVSTAASSVASPQQIQSVLTTASLVASLPPPPPLFLSKPSLPDNSLPSTSTELKTSSVDPTNNKRSDLLQQIQQGTKLKKVGPPSTERTPVPTNAPTLRDNMMEQIKQGTTPKHVDQSDVENSRCSAGGNVQEIGVLTGALAIALEEQSRHAMYSIENSALASPTPSTSMSSTTFSTSALSPLKLQFKSLDKALSTNSWESELDAFLELCGQSAVFSWNEFEDSTCSFDKWSKIGEGAFGEVFKGLLENAFIALKVIPFAVNEEQCSKLVNGDYLKPAKFIFNELFITNELTKLSEDTGSGFVTPSFTQLRMSKIVRGCFPCKLLKAWDAFKKAKPELSENERPDIYADEGLHFVVIGLSYGGKDLEAYTIKNGRECYSIFHQIALSLAIAEDVLEFEHRDLHAGNILVEQCPANEKIRYMYRGEQIDVVSNGVRASIIDFSISRLKKKGVLFFVDLSQDTGLFEQNGVSDGGDYQYDVYRMMKAAVSENWASFWPQTNVYWMGYAAKKLFNNRFIRAKRKEAIEKLFSNFENNFETIHDFIVHPNFLSVFTEFTSE</sequence>
<keyword evidence="5" id="KW-0418">Kinase</keyword>
<evidence type="ECO:0000256" key="2">
    <source>
        <dbReference type="ARBA" id="ARBA00022527"/>
    </source>
</evidence>
<protein>
    <recommendedName>
        <fullName evidence="1">non-specific serine/threonine protein kinase</fullName>
        <ecNumber evidence="1">2.7.11.1</ecNumber>
    </recommendedName>
</protein>
<evidence type="ECO:0000256" key="10">
    <source>
        <dbReference type="SAM" id="MobiDB-lite"/>
    </source>
</evidence>
<evidence type="ECO:0000313" key="14">
    <source>
        <dbReference type="Proteomes" id="UP001620626"/>
    </source>
</evidence>
<dbReference type="EMBL" id="JBICBT010001175">
    <property type="protein sequence ID" value="KAL3080007.1"/>
    <property type="molecule type" value="Genomic_DNA"/>
</dbReference>
<evidence type="ECO:0000256" key="8">
    <source>
        <dbReference type="ARBA" id="ARBA00048679"/>
    </source>
</evidence>
<evidence type="ECO:0000313" key="13">
    <source>
        <dbReference type="EMBL" id="KAL3080007.1"/>
    </source>
</evidence>
<dbReference type="InterPro" id="IPR003124">
    <property type="entry name" value="WH2_dom"/>
</dbReference>
<feature type="domain" description="Protein kinase" evidence="11">
    <location>
        <begin position="547"/>
        <end position="876"/>
    </location>
</feature>
<organism evidence="13 14">
    <name type="scientific">Heterodera trifolii</name>
    <dbReference type="NCBI Taxonomy" id="157864"/>
    <lineage>
        <taxon>Eukaryota</taxon>
        <taxon>Metazoa</taxon>
        <taxon>Ecdysozoa</taxon>
        <taxon>Nematoda</taxon>
        <taxon>Chromadorea</taxon>
        <taxon>Rhabditida</taxon>
        <taxon>Tylenchina</taxon>
        <taxon>Tylenchomorpha</taxon>
        <taxon>Tylenchoidea</taxon>
        <taxon>Heteroderidae</taxon>
        <taxon>Heteroderinae</taxon>
        <taxon>Heterodera</taxon>
    </lineage>
</organism>
<evidence type="ECO:0000256" key="5">
    <source>
        <dbReference type="ARBA" id="ARBA00022777"/>
    </source>
</evidence>
<dbReference type="Gene3D" id="3.30.200.20">
    <property type="entry name" value="Phosphorylase Kinase, domain 1"/>
    <property type="match status" value="1"/>
</dbReference>
<dbReference type="Proteomes" id="UP001620626">
    <property type="component" value="Unassembled WGS sequence"/>
</dbReference>
<dbReference type="GO" id="GO:0005524">
    <property type="term" value="F:ATP binding"/>
    <property type="evidence" value="ECO:0007669"/>
    <property type="project" value="UniProtKB-UniRule"/>
</dbReference>
<dbReference type="PROSITE" id="PS00107">
    <property type="entry name" value="PROTEIN_KINASE_ATP"/>
    <property type="match status" value="1"/>
</dbReference>
<evidence type="ECO:0000256" key="9">
    <source>
        <dbReference type="PROSITE-ProRule" id="PRU10141"/>
    </source>
</evidence>
<feature type="compositionally biased region" description="Low complexity" evidence="10">
    <location>
        <begin position="239"/>
        <end position="248"/>
    </location>
</feature>
<feature type="compositionally biased region" description="Low complexity" evidence="10">
    <location>
        <begin position="318"/>
        <end position="330"/>
    </location>
</feature>
<comment type="catalytic activity">
    <reaction evidence="7">
        <text>L-threonyl-[protein] + ATP = O-phospho-L-threonyl-[protein] + ADP + H(+)</text>
        <dbReference type="Rhea" id="RHEA:46608"/>
        <dbReference type="Rhea" id="RHEA-COMP:11060"/>
        <dbReference type="Rhea" id="RHEA-COMP:11605"/>
        <dbReference type="ChEBI" id="CHEBI:15378"/>
        <dbReference type="ChEBI" id="CHEBI:30013"/>
        <dbReference type="ChEBI" id="CHEBI:30616"/>
        <dbReference type="ChEBI" id="CHEBI:61977"/>
        <dbReference type="ChEBI" id="CHEBI:456216"/>
        <dbReference type="EC" id="2.7.11.1"/>
    </reaction>
</comment>
<feature type="region of interest" description="Disordered" evidence="10">
    <location>
        <begin position="96"/>
        <end position="120"/>
    </location>
</feature>
<dbReference type="AlphaFoldDB" id="A0ABD2ILH4"/>
<dbReference type="PANTHER" id="PTHR24419">
    <property type="entry name" value="INTERLEUKIN-1 RECEPTOR-ASSOCIATED KINASE"/>
    <property type="match status" value="1"/>
</dbReference>
<comment type="caution">
    <text evidence="13">The sequence shown here is derived from an EMBL/GenBank/DDBJ whole genome shotgun (WGS) entry which is preliminary data.</text>
</comment>
<dbReference type="InterPro" id="IPR024604">
    <property type="entry name" value="GSG2_C"/>
</dbReference>
<feature type="domain" description="WH2" evidence="12">
    <location>
        <begin position="383"/>
        <end position="400"/>
    </location>
</feature>
<evidence type="ECO:0000256" key="1">
    <source>
        <dbReference type="ARBA" id="ARBA00012513"/>
    </source>
</evidence>
<dbReference type="Pfam" id="PF12330">
    <property type="entry name" value="Haspin_kinase"/>
    <property type="match status" value="1"/>
</dbReference>
<dbReference type="PANTHER" id="PTHR24419:SF18">
    <property type="entry name" value="SERINE_THREONINE-PROTEIN KINASE HASPIN"/>
    <property type="match status" value="1"/>
</dbReference>
<keyword evidence="2" id="KW-0723">Serine/threonine-protein kinase</keyword>
<reference evidence="13 14" key="1">
    <citation type="submission" date="2024-10" db="EMBL/GenBank/DDBJ databases">
        <authorList>
            <person name="Kim D."/>
        </authorList>
    </citation>
    <scope>NUCLEOTIDE SEQUENCE [LARGE SCALE GENOMIC DNA]</scope>
    <source>
        <strain evidence="13">BH-2024</strain>
    </source>
</reference>
<feature type="region of interest" description="Disordered" evidence="10">
    <location>
        <begin position="354"/>
        <end position="416"/>
    </location>
</feature>
<evidence type="ECO:0000259" key="11">
    <source>
        <dbReference type="PROSITE" id="PS50011"/>
    </source>
</evidence>
<keyword evidence="14" id="KW-1185">Reference proteome</keyword>
<feature type="compositionally biased region" description="Low complexity" evidence="10">
    <location>
        <begin position="207"/>
        <end position="222"/>
    </location>
</feature>
<dbReference type="InterPro" id="IPR000719">
    <property type="entry name" value="Prot_kinase_dom"/>
</dbReference>
<evidence type="ECO:0000256" key="6">
    <source>
        <dbReference type="ARBA" id="ARBA00022840"/>
    </source>
</evidence>
<name>A0ABD2ILH4_9BILA</name>
<keyword evidence="6 9" id="KW-0067">ATP-binding</keyword>
<dbReference type="SUPFAM" id="SSF56112">
    <property type="entry name" value="Protein kinase-like (PK-like)"/>
    <property type="match status" value="1"/>
</dbReference>
<dbReference type="GO" id="GO:0004674">
    <property type="term" value="F:protein serine/threonine kinase activity"/>
    <property type="evidence" value="ECO:0007669"/>
    <property type="project" value="UniProtKB-KW"/>
</dbReference>
<dbReference type="PROSITE" id="PS50011">
    <property type="entry name" value="PROTEIN_KINASE_DOM"/>
    <property type="match status" value="1"/>
</dbReference>
<evidence type="ECO:0000256" key="7">
    <source>
        <dbReference type="ARBA" id="ARBA00047899"/>
    </source>
</evidence>
<feature type="compositionally biased region" description="Polar residues" evidence="10">
    <location>
        <begin position="405"/>
        <end position="415"/>
    </location>
</feature>
<evidence type="ECO:0000256" key="3">
    <source>
        <dbReference type="ARBA" id="ARBA00022679"/>
    </source>
</evidence>
<keyword evidence="3" id="KW-0808">Transferase</keyword>
<proteinExistence type="predicted"/>
<feature type="domain" description="WH2" evidence="12">
    <location>
        <begin position="417"/>
        <end position="434"/>
    </location>
</feature>
<dbReference type="SMART" id="SM00246">
    <property type="entry name" value="WH2"/>
    <property type="match status" value="2"/>
</dbReference>
<feature type="compositionally biased region" description="Polar residues" evidence="10">
    <location>
        <begin position="265"/>
        <end position="281"/>
    </location>
</feature>
<feature type="region of interest" description="Disordered" evidence="10">
    <location>
        <begin position="188"/>
        <end position="330"/>
    </location>
</feature>
<gene>
    <name evidence="13" type="ORF">niasHT_034565</name>
</gene>
<feature type="compositionally biased region" description="Polar residues" evidence="10">
    <location>
        <begin position="362"/>
        <end position="380"/>
    </location>
</feature>
<keyword evidence="4 9" id="KW-0547">Nucleotide-binding</keyword>
<accession>A0ABD2ILH4</accession>
<dbReference type="GO" id="GO:0035173">
    <property type="term" value="F:histone kinase activity"/>
    <property type="evidence" value="ECO:0007669"/>
    <property type="project" value="UniProtKB-ARBA"/>
</dbReference>
<evidence type="ECO:0000256" key="4">
    <source>
        <dbReference type="ARBA" id="ARBA00022741"/>
    </source>
</evidence>
<dbReference type="SMART" id="SM01331">
    <property type="entry name" value="DUF3635"/>
    <property type="match status" value="1"/>
</dbReference>
<dbReference type="EC" id="2.7.11.1" evidence="1"/>
<evidence type="ECO:0000259" key="12">
    <source>
        <dbReference type="PROSITE" id="PS51082"/>
    </source>
</evidence>
<dbReference type="PROSITE" id="PS51082">
    <property type="entry name" value="WH2"/>
    <property type="match status" value="2"/>
</dbReference>
<feature type="binding site" evidence="9">
    <location>
        <position position="574"/>
    </location>
    <ligand>
        <name>ATP</name>
        <dbReference type="ChEBI" id="CHEBI:30616"/>
    </ligand>
</feature>
<dbReference type="Pfam" id="PF02205">
    <property type="entry name" value="WH2"/>
    <property type="match status" value="1"/>
</dbReference>
<feature type="compositionally biased region" description="Polar residues" evidence="10">
    <location>
        <begin position="223"/>
        <end position="238"/>
    </location>
</feature>
<dbReference type="Gene3D" id="1.10.510.10">
    <property type="entry name" value="Transferase(Phosphotransferase) domain 1"/>
    <property type="match status" value="1"/>
</dbReference>
<dbReference type="InterPro" id="IPR011009">
    <property type="entry name" value="Kinase-like_dom_sf"/>
</dbReference>
<dbReference type="InterPro" id="IPR017441">
    <property type="entry name" value="Protein_kinase_ATP_BS"/>
</dbReference>